<keyword evidence="1" id="KW-0732">Signal</keyword>
<organism evidence="2 3">
    <name type="scientific">Tropilaelaps mercedesae</name>
    <dbReference type="NCBI Taxonomy" id="418985"/>
    <lineage>
        <taxon>Eukaryota</taxon>
        <taxon>Metazoa</taxon>
        <taxon>Ecdysozoa</taxon>
        <taxon>Arthropoda</taxon>
        <taxon>Chelicerata</taxon>
        <taxon>Arachnida</taxon>
        <taxon>Acari</taxon>
        <taxon>Parasitiformes</taxon>
        <taxon>Mesostigmata</taxon>
        <taxon>Gamasina</taxon>
        <taxon>Dermanyssoidea</taxon>
        <taxon>Laelapidae</taxon>
        <taxon>Tropilaelaps</taxon>
    </lineage>
</organism>
<evidence type="ECO:0000256" key="1">
    <source>
        <dbReference type="SAM" id="SignalP"/>
    </source>
</evidence>
<evidence type="ECO:0000313" key="3">
    <source>
        <dbReference type="Proteomes" id="UP000192247"/>
    </source>
</evidence>
<dbReference type="EMBL" id="MNPL01005842">
    <property type="protein sequence ID" value="OQR75760.1"/>
    <property type="molecule type" value="Genomic_DNA"/>
</dbReference>
<keyword evidence="3" id="KW-1185">Reference proteome</keyword>
<proteinExistence type="predicted"/>
<dbReference type="Proteomes" id="UP000192247">
    <property type="component" value="Unassembled WGS sequence"/>
</dbReference>
<reference evidence="2 3" key="1">
    <citation type="journal article" date="2017" name="Gigascience">
        <title>Draft genome of the honey bee ectoparasitic mite, Tropilaelaps mercedesae, is shaped by the parasitic life history.</title>
        <authorList>
            <person name="Dong X."/>
            <person name="Armstrong S.D."/>
            <person name="Xia D."/>
            <person name="Makepeace B.L."/>
            <person name="Darby A.C."/>
            <person name="Kadowaki T."/>
        </authorList>
    </citation>
    <scope>NUCLEOTIDE SEQUENCE [LARGE SCALE GENOMIC DNA]</scope>
    <source>
        <strain evidence="2">Wuxi-XJTLU</strain>
    </source>
</reference>
<evidence type="ECO:0000313" key="2">
    <source>
        <dbReference type="EMBL" id="OQR75760.1"/>
    </source>
</evidence>
<feature type="signal peptide" evidence="1">
    <location>
        <begin position="1"/>
        <end position="17"/>
    </location>
</feature>
<dbReference type="OrthoDB" id="10267451at2759"/>
<dbReference type="InParanoid" id="A0A1V9XQI8"/>
<protein>
    <submittedName>
        <fullName evidence="2">Uncharacterized protein</fullName>
    </submittedName>
</protein>
<gene>
    <name evidence="2" type="ORF">BIW11_08217</name>
</gene>
<feature type="chain" id="PRO_5012912815" evidence="1">
    <location>
        <begin position="18"/>
        <end position="286"/>
    </location>
</feature>
<accession>A0A1V9XQI8</accession>
<comment type="caution">
    <text evidence="2">The sequence shown here is derived from an EMBL/GenBank/DDBJ whole genome shotgun (WGS) entry which is preliminary data.</text>
</comment>
<dbReference type="AlphaFoldDB" id="A0A1V9XQI8"/>
<sequence length="286" mass="30261">MKAFVLAFGLLVGTAYSENIYGQRAHGSSYRQLDGYAGTVSAAPVSLGGTSSYGGASIAAPVAVAVPTRPPKVHEIHTSSEREVIRVEEYKRPRQVIRIHDAPAPPPEVIRIQAPPEPQKVIRVIQSARPTRVQFTQAGPEVQVVNIPIRQVQQVFRPVVETVAAAPAPIIQRSVAVATPAPVVQTVAAVPARVVHRSVAVAAPAPVVQTFTAPAPVIHPSVELAAPIARSFTSHIQAFSSTPALSYVSAPSQISYATAPAQVSYSGSDVAYGSSYKTYNSAFYKK</sequence>
<name>A0A1V9XQI8_9ACAR</name>